<name>A0A5E4PR78_9NEOP</name>
<dbReference type="AlphaFoldDB" id="A0A5E4PR78"/>
<proteinExistence type="predicted"/>
<sequence length="199" mass="22418">MNMTAKVIVDVSAILILNLKITPRRPGEVHPSTEVAHLPIGHFPAHDDGFGTHISAARTGKSRIKCLKCKVHILKGIRSQHRISRDLATGIESDEPLEHMIAESYTIPTTFKKKLLKEGPMEVCFLKKLIYYLTSRSIKCVCLLTLCNPFNGTEENKSPEIQSFIEIELSKSTSFIKVKNDLNIILSLKFLFQRMSKLS</sequence>
<gene>
    <name evidence="1" type="ORF">LSINAPIS_LOCUS1151</name>
</gene>
<keyword evidence="2" id="KW-1185">Reference proteome</keyword>
<protein>
    <submittedName>
        <fullName evidence="1">Uncharacterized protein</fullName>
    </submittedName>
</protein>
<reference evidence="1 2" key="1">
    <citation type="submission" date="2017-07" db="EMBL/GenBank/DDBJ databases">
        <authorList>
            <person name="Talla V."/>
            <person name="Backstrom N."/>
        </authorList>
    </citation>
    <scope>NUCLEOTIDE SEQUENCE [LARGE SCALE GENOMIC DNA]</scope>
</reference>
<evidence type="ECO:0000313" key="1">
    <source>
        <dbReference type="EMBL" id="VVC87586.1"/>
    </source>
</evidence>
<evidence type="ECO:0000313" key="2">
    <source>
        <dbReference type="Proteomes" id="UP000324832"/>
    </source>
</evidence>
<organism evidence="1 2">
    <name type="scientific">Leptidea sinapis</name>
    <dbReference type="NCBI Taxonomy" id="189913"/>
    <lineage>
        <taxon>Eukaryota</taxon>
        <taxon>Metazoa</taxon>
        <taxon>Ecdysozoa</taxon>
        <taxon>Arthropoda</taxon>
        <taxon>Hexapoda</taxon>
        <taxon>Insecta</taxon>
        <taxon>Pterygota</taxon>
        <taxon>Neoptera</taxon>
        <taxon>Endopterygota</taxon>
        <taxon>Lepidoptera</taxon>
        <taxon>Glossata</taxon>
        <taxon>Ditrysia</taxon>
        <taxon>Papilionoidea</taxon>
        <taxon>Pieridae</taxon>
        <taxon>Dismorphiinae</taxon>
        <taxon>Leptidea</taxon>
    </lineage>
</organism>
<dbReference type="Proteomes" id="UP000324832">
    <property type="component" value="Unassembled WGS sequence"/>
</dbReference>
<accession>A0A5E4PR78</accession>
<dbReference type="EMBL" id="FZQP02000138">
    <property type="protein sequence ID" value="VVC87586.1"/>
    <property type="molecule type" value="Genomic_DNA"/>
</dbReference>